<reference evidence="2" key="1">
    <citation type="submission" date="2016-03" db="EMBL/GenBank/DDBJ databases">
        <authorList>
            <person name="Ploux O."/>
        </authorList>
    </citation>
    <scope>NUCLEOTIDE SEQUENCE</scope>
    <source>
        <strain evidence="2">UC10</strain>
    </source>
</reference>
<protein>
    <submittedName>
        <fullName evidence="2">Uncharacterized protein</fullName>
    </submittedName>
</protein>
<accession>A0A1Y5PMB8</accession>
<organism evidence="2">
    <name type="scientific">uncultured Mycobacterium sp</name>
    <dbReference type="NCBI Taxonomy" id="171292"/>
    <lineage>
        <taxon>Bacteria</taxon>
        <taxon>Bacillati</taxon>
        <taxon>Actinomycetota</taxon>
        <taxon>Actinomycetes</taxon>
        <taxon>Mycobacteriales</taxon>
        <taxon>Mycobacteriaceae</taxon>
        <taxon>Mycobacterium</taxon>
        <taxon>environmental samples</taxon>
    </lineage>
</organism>
<evidence type="ECO:0000313" key="2">
    <source>
        <dbReference type="EMBL" id="SBS79804.1"/>
    </source>
</evidence>
<feature type="compositionally biased region" description="Polar residues" evidence="1">
    <location>
        <begin position="70"/>
        <end position="79"/>
    </location>
</feature>
<dbReference type="AlphaFoldDB" id="A0A1Y5PMB8"/>
<dbReference type="EMBL" id="FLQS01000089">
    <property type="protein sequence ID" value="SBS79804.1"/>
    <property type="molecule type" value="Genomic_DNA"/>
</dbReference>
<proteinExistence type="predicted"/>
<evidence type="ECO:0000256" key="1">
    <source>
        <dbReference type="SAM" id="MobiDB-lite"/>
    </source>
</evidence>
<gene>
    <name evidence="2" type="ORF">MHPYR_90154</name>
</gene>
<name>A0A1Y5PMB8_9MYCO</name>
<sequence>MTIAMPCSSAASRIDWSRCTGIVLRVPSEYRTVISGTCMALFLSVRFGRVDPGQTIADTGFLAMRALSRGMTSSASSRMDSFHGPGLSR</sequence>
<feature type="region of interest" description="Disordered" evidence="1">
    <location>
        <begin position="70"/>
        <end position="89"/>
    </location>
</feature>